<evidence type="ECO:0000259" key="3">
    <source>
        <dbReference type="PROSITE" id="PS51186"/>
    </source>
</evidence>
<dbReference type="Gene3D" id="3.40.630.30">
    <property type="match status" value="1"/>
</dbReference>
<protein>
    <submittedName>
        <fullName evidence="4">Acetyltransferase, GNAT family</fullName>
    </submittedName>
</protein>
<dbReference type="InterPro" id="IPR000182">
    <property type="entry name" value="GNAT_dom"/>
</dbReference>
<dbReference type="PROSITE" id="PS51186">
    <property type="entry name" value="GNAT"/>
    <property type="match status" value="1"/>
</dbReference>
<keyword evidence="2" id="KW-0012">Acyltransferase</keyword>
<accession>A0A212JG60</accession>
<dbReference type="PANTHER" id="PTHR43626">
    <property type="entry name" value="ACYL-COA N-ACYLTRANSFERASE"/>
    <property type="match status" value="1"/>
</dbReference>
<evidence type="ECO:0000256" key="2">
    <source>
        <dbReference type="ARBA" id="ARBA00023315"/>
    </source>
</evidence>
<keyword evidence="1 4" id="KW-0808">Transferase</keyword>
<dbReference type="InterPro" id="IPR045039">
    <property type="entry name" value="NSI-like"/>
</dbReference>
<organism evidence="4">
    <name type="scientific">uncultured Dysgonomonas sp</name>
    <dbReference type="NCBI Taxonomy" id="206096"/>
    <lineage>
        <taxon>Bacteria</taxon>
        <taxon>Pseudomonadati</taxon>
        <taxon>Bacteroidota</taxon>
        <taxon>Bacteroidia</taxon>
        <taxon>Bacteroidales</taxon>
        <taxon>Dysgonomonadaceae</taxon>
        <taxon>Dysgonomonas</taxon>
        <taxon>environmental samples</taxon>
    </lineage>
</organism>
<dbReference type="GO" id="GO:0008080">
    <property type="term" value="F:N-acetyltransferase activity"/>
    <property type="evidence" value="ECO:0007669"/>
    <property type="project" value="InterPro"/>
</dbReference>
<dbReference type="EMBL" id="FLUM01000001">
    <property type="protein sequence ID" value="SBV98245.1"/>
    <property type="molecule type" value="Genomic_DNA"/>
</dbReference>
<name>A0A212JG60_9BACT</name>
<dbReference type="PANTHER" id="PTHR43626:SF4">
    <property type="entry name" value="GCN5-RELATED N-ACETYLTRANSFERASE 2, CHLOROPLASTIC"/>
    <property type="match status" value="1"/>
</dbReference>
<reference evidence="4" key="1">
    <citation type="submission" date="2016-04" db="EMBL/GenBank/DDBJ databases">
        <authorList>
            <person name="Evans L.H."/>
            <person name="Alamgir A."/>
            <person name="Owens N."/>
            <person name="Weber N.D."/>
            <person name="Virtaneva K."/>
            <person name="Barbian K."/>
            <person name="Babar A."/>
            <person name="Rosenke K."/>
        </authorList>
    </citation>
    <scope>NUCLEOTIDE SEQUENCE</scope>
    <source>
        <strain evidence="4">86-1</strain>
    </source>
</reference>
<dbReference type="AlphaFoldDB" id="A0A212JG60"/>
<gene>
    <name evidence="4" type="ORF">KL86DYS1_12120</name>
</gene>
<evidence type="ECO:0000313" key="4">
    <source>
        <dbReference type="EMBL" id="SBV98245.1"/>
    </source>
</evidence>
<dbReference type="Pfam" id="PF13673">
    <property type="entry name" value="Acetyltransf_10"/>
    <property type="match status" value="1"/>
</dbReference>
<feature type="domain" description="N-acetyltransferase" evidence="3">
    <location>
        <begin position="8"/>
        <end position="142"/>
    </location>
</feature>
<dbReference type="CDD" id="cd04301">
    <property type="entry name" value="NAT_SF"/>
    <property type="match status" value="1"/>
</dbReference>
<dbReference type="InterPro" id="IPR016181">
    <property type="entry name" value="Acyl_CoA_acyltransferase"/>
</dbReference>
<dbReference type="GO" id="GO:0005737">
    <property type="term" value="C:cytoplasm"/>
    <property type="evidence" value="ECO:0007669"/>
    <property type="project" value="TreeGrafter"/>
</dbReference>
<dbReference type="SUPFAM" id="SSF55729">
    <property type="entry name" value="Acyl-CoA N-acyltransferases (Nat)"/>
    <property type="match status" value="1"/>
</dbReference>
<evidence type="ECO:0000256" key="1">
    <source>
        <dbReference type="ARBA" id="ARBA00022679"/>
    </source>
</evidence>
<proteinExistence type="predicted"/>
<sequence length="142" mass="16851">MTEYFYDDTKKELPSYQLHRLFLLAGWSDGSESPEILDKFNLPFINSTLVISAWRDDRLLGVVRVLSDKTVRSVIYDLVIEPEFQRKGIGRELIKRCIQQYPKSEWLVQTEEDTAGFYEKMGFDRYKNSILRIPSKWFKKET</sequence>
<dbReference type="RefSeq" id="WP_296940687.1">
    <property type="nucleotide sequence ID" value="NZ_LT599032.1"/>
</dbReference>